<dbReference type="AlphaFoldDB" id="A0A0V0I4K1"/>
<protein>
    <submittedName>
        <fullName evidence="1">Putative ovule protein</fullName>
    </submittedName>
</protein>
<accession>A0A0V0I4K1</accession>
<evidence type="ECO:0000313" key="1">
    <source>
        <dbReference type="EMBL" id="JAP27524.1"/>
    </source>
</evidence>
<organism evidence="1">
    <name type="scientific">Solanum chacoense</name>
    <name type="common">Chaco potato</name>
    <dbReference type="NCBI Taxonomy" id="4108"/>
    <lineage>
        <taxon>Eukaryota</taxon>
        <taxon>Viridiplantae</taxon>
        <taxon>Streptophyta</taxon>
        <taxon>Embryophyta</taxon>
        <taxon>Tracheophyta</taxon>
        <taxon>Spermatophyta</taxon>
        <taxon>Magnoliopsida</taxon>
        <taxon>eudicotyledons</taxon>
        <taxon>Gunneridae</taxon>
        <taxon>Pentapetalae</taxon>
        <taxon>asterids</taxon>
        <taxon>lamiids</taxon>
        <taxon>Solanales</taxon>
        <taxon>Solanaceae</taxon>
        <taxon>Solanoideae</taxon>
        <taxon>Solaneae</taxon>
        <taxon>Solanum</taxon>
    </lineage>
</organism>
<name>A0A0V0I4K1_SOLCH</name>
<proteinExistence type="predicted"/>
<sequence length="155" mass="18101">MSRFGHRRQKFDVDDQELVVCESSYKTLHISRVMPALIMWNLLMKRNHIKHGGQSTFEELVQQVERSIQLMVMVNNLEFKTTGQSWPEMVKIIGAYKRRIYYHIAQWKLPEEDQLKCNKDGASKGNPGESAYGFCIRNKLETSSMHKSKLVLLQI</sequence>
<dbReference type="EMBL" id="GEDG01011077">
    <property type="protein sequence ID" value="JAP27524.1"/>
    <property type="molecule type" value="Transcribed_RNA"/>
</dbReference>
<reference evidence="1" key="1">
    <citation type="submission" date="2015-12" db="EMBL/GenBank/DDBJ databases">
        <title>Gene expression during late stages of embryo sac development: a critical building block for successful pollen-pistil interactions.</title>
        <authorList>
            <person name="Liu Y."/>
            <person name="Joly V."/>
            <person name="Sabar M."/>
            <person name="Matton D.P."/>
        </authorList>
    </citation>
    <scope>NUCLEOTIDE SEQUENCE</scope>
</reference>